<feature type="transmembrane region" description="Helical" evidence="5">
    <location>
        <begin position="227"/>
        <end position="251"/>
    </location>
</feature>
<feature type="transmembrane region" description="Helical" evidence="5">
    <location>
        <begin position="263"/>
        <end position="288"/>
    </location>
</feature>
<evidence type="ECO:0000256" key="3">
    <source>
        <dbReference type="ARBA" id="ARBA00022989"/>
    </source>
</evidence>
<sequence length="294" mass="31375">MRIPCPYCPAFIIPGAESCGMCGASLLTEAVPGSGDAVCAVHPEYRSLRACGRCGSFACAKCLRQGPGGEIVCAACQERMPMGEVAWDRRQEVGTVRAFWETCMDVMFRPGPTFERLQPGGTVGSSLGFALLCNAVAYFTTALIYMAFMAVFPMPDDTMRSDNVSPAAFRALGVGMFAAMMVIAPIMGVLITLFISAVDHLLLKLVGASEHPYEVTLRGNALSQAPYLLGLIPFCGMYVAPLWGLALRVMAYRSLHSTSWGKAAFGALAAPILFCFVCGGFYAAMIMASSAFSR</sequence>
<feature type="domain" description="Yip1" evidence="6">
    <location>
        <begin position="104"/>
        <end position="278"/>
    </location>
</feature>
<evidence type="ECO:0000256" key="1">
    <source>
        <dbReference type="ARBA" id="ARBA00004141"/>
    </source>
</evidence>
<comment type="subcellular location">
    <subcellularLocation>
        <location evidence="1">Membrane</location>
        <topology evidence="1">Multi-pass membrane protein</topology>
    </subcellularLocation>
</comment>
<reference evidence="7 8" key="1">
    <citation type="submission" date="2021-02" db="EMBL/GenBank/DDBJ databases">
        <title>De Novo genome assembly of isolated myxobacteria.</title>
        <authorList>
            <person name="Stevens D.C."/>
        </authorList>
    </citation>
    <scope>NUCLEOTIDE SEQUENCE [LARGE SCALE GENOMIC DNA]</scope>
    <source>
        <strain evidence="8">SCPEA02</strain>
    </source>
</reference>
<keyword evidence="4 5" id="KW-0472">Membrane</keyword>
<dbReference type="InterPro" id="IPR006977">
    <property type="entry name" value="Yip1_dom"/>
</dbReference>
<organism evidence="7 8">
    <name type="scientific">Pyxidicoccus parkwayensis</name>
    <dbReference type="NCBI Taxonomy" id="2813578"/>
    <lineage>
        <taxon>Bacteria</taxon>
        <taxon>Pseudomonadati</taxon>
        <taxon>Myxococcota</taxon>
        <taxon>Myxococcia</taxon>
        <taxon>Myxococcales</taxon>
        <taxon>Cystobacterineae</taxon>
        <taxon>Myxococcaceae</taxon>
        <taxon>Pyxidicoccus</taxon>
    </lineage>
</organism>
<proteinExistence type="predicted"/>
<protein>
    <submittedName>
        <fullName evidence="7">YIP1 family protein</fullName>
    </submittedName>
</protein>
<evidence type="ECO:0000313" key="7">
    <source>
        <dbReference type="EMBL" id="QSQ21867.1"/>
    </source>
</evidence>
<dbReference type="EMBL" id="CP071090">
    <property type="protein sequence ID" value="QSQ21867.1"/>
    <property type="molecule type" value="Genomic_DNA"/>
</dbReference>
<evidence type="ECO:0000256" key="4">
    <source>
        <dbReference type="ARBA" id="ARBA00023136"/>
    </source>
</evidence>
<keyword evidence="2 5" id="KW-0812">Transmembrane</keyword>
<evidence type="ECO:0000313" key="8">
    <source>
        <dbReference type="Proteomes" id="UP000662747"/>
    </source>
</evidence>
<accession>A0ABX7NSL5</accession>
<dbReference type="Pfam" id="PF04893">
    <property type="entry name" value="Yip1"/>
    <property type="match status" value="1"/>
</dbReference>
<feature type="transmembrane region" description="Helical" evidence="5">
    <location>
        <begin position="127"/>
        <end position="152"/>
    </location>
</feature>
<dbReference type="Proteomes" id="UP000662747">
    <property type="component" value="Chromosome"/>
</dbReference>
<evidence type="ECO:0000256" key="2">
    <source>
        <dbReference type="ARBA" id="ARBA00022692"/>
    </source>
</evidence>
<keyword evidence="8" id="KW-1185">Reference proteome</keyword>
<evidence type="ECO:0000256" key="5">
    <source>
        <dbReference type="SAM" id="Phobius"/>
    </source>
</evidence>
<keyword evidence="3 5" id="KW-1133">Transmembrane helix</keyword>
<gene>
    <name evidence="7" type="ORF">JY651_43095</name>
</gene>
<evidence type="ECO:0000259" key="6">
    <source>
        <dbReference type="Pfam" id="PF04893"/>
    </source>
</evidence>
<dbReference type="RefSeq" id="WP_206723444.1">
    <property type="nucleotide sequence ID" value="NZ_CP071090.1"/>
</dbReference>
<feature type="transmembrane region" description="Helical" evidence="5">
    <location>
        <begin position="172"/>
        <end position="195"/>
    </location>
</feature>
<name>A0ABX7NSL5_9BACT</name>